<dbReference type="Gene3D" id="1.25.40.10">
    <property type="entry name" value="Tetratricopeptide repeat domain"/>
    <property type="match status" value="1"/>
</dbReference>
<organism evidence="1 2">
    <name type="scientific">Streptomyces noboritoensis</name>
    <dbReference type="NCBI Taxonomy" id="67337"/>
    <lineage>
        <taxon>Bacteria</taxon>
        <taxon>Bacillati</taxon>
        <taxon>Actinomycetota</taxon>
        <taxon>Actinomycetes</taxon>
        <taxon>Kitasatosporales</taxon>
        <taxon>Streptomycetaceae</taxon>
        <taxon>Streptomyces</taxon>
    </lineage>
</organism>
<protein>
    <recommendedName>
        <fullName evidence="3">XRE family transcriptional regulator</fullName>
    </recommendedName>
</protein>
<gene>
    <name evidence="1" type="ORF">ACFH04_08895</name>
</gene>
<dbReference type="EMBL" id="JBHMQV010000009">
    <property type="protein sequence ID" value="MFC0843831.1"/>
    <property type="molecule type" value="Genomic_DNA"/>
</dbReference>
<evidence type="ECO:0008006" key="3">
    <source>
        <dbReference type="Google" id="ProtNLM"/>
    </source>
</evidence>
<evidence type="ECO:0000313" key="1">
    <source>
        <dbReference type="EMBL" id="MFC0843831.1"/>
    </source>
</evidence>
<dbReference type="InterPro" id="IPR011990">
    <property type="entry name" value="TPR-like_helical_dom_sf"/>
</dbReference>
<name>A0ABV6TDG6_9ACTN</name>
<sequence length="305" mass="33082">MGLADVARLAAKLTEVVDVDHRHGGTQALENGAAHLVRQALDLQQHGSASTRVRGKLYALAAAFASSALWAATDGHRFTAAEQHLHQAVTLAGLSADPAARYHVWGLAGGLYRQLGRHTDALAAADVNRALSINRRDPLFASLAHVSTAVHHADLTDRTAVLRSIGHAQDSLDRADPSLPRPPWIRFYDQAGLDLFSLMSLLTLGQWTQAEARAHHALAVLRHRPGLARNRYRVTIHLARAQLEQGALEAATTTIATIPPNTWHGRTGRLIAAFTTRTTALSPDAAETRAWNAYARHHGIPTRRV</sequence>
<evidence type="ECO:0000313" key="2">
    <source>
        <dbReference type="Proteomes" id="UP001589887"/>
    </source>
</evidence>
<accession>A0ABV6TDG6</accession>
<keyword evidence="2" id="KW-1185">Reference proteome</keyword>
<proteinExistence type="predicted"/>
<comment type="caution">
    <text evidence="1">The sequence shown here is derived from an EMBL/GenBank/DDBJ whole genome shotgun (WGS) entry which is preliminary data.</text>
</comment>
<reference evidence="1 2" key="1">
    <citation type="submission" date="2024-09" db="EMBL/GenBank/DDBJ databases">
        <authorList>
            <person name="Sun Q."/>
            <person name="Mori K."/>
        </authorList>
    </citation>
    <scope>NUCLEOTIDE SEQUENCE [LARGE SCALE GENOMIC DNA]</scope>
    <source>
        <strain evidence="1 2">JCM 4557</strain>
    </source>
</reference>
<dbReference type="RefSeq" id="WP_394317602.1">
    <property type="nucleotide sequence ID" value="NZ_JBHMQV010000009.1"/>
</dbReference>
<dbReference type="Proteomes" id="UP001589887">
    <property type="component" value="Unassembled WGS sequence"/>
</dbReference>